<evidence type="ECO:0000256" key="2">
    <source>
        <dbReference type="ARBA" id="ARBA00004442"/>
    </source>
</evidence>
<dbReference type="AlphaFoldDB" id="A0A7D9M0P4"/>
<dbReference type="SUPFAM" id="SSF51126">
    <property type="entry name" value="Pectin lyase-like"/>
    <property type="match status" value="1"/>
</dbReference>
<keyword evidence="6" id="KW-0472">Membrane</keyword>
<sequence>MISVNNQLGHTKFLIQDVAFIENGLHDTGARNSLFVLNSSIISLVISQSQVKKSKQRLLSIYSTWTEINVSHTTVDDFINSWPRPHGGTFYVETGYGGVIYATARQNVAASMKLTTKNSSFISNEATQGQGGVIYLHKKATSPFFVQVFIQNSLFEGNTASTGGCVSVQGVEFVLTGKNLTFTGNSAGGPGGVMNLIGAGVMRVSISHVLFKENAAMAGPGGVFYVTAPQSSNDNSSLFNLTASHVQFVGNSAGVLGGVLYLELGFRSMLVFNDVVFLKNTAEAAGPGGAIYATGDGNMYPSFQILIKRGRFENNTALVGGAIYVQRTSNAEFTSEDSIFRSNVAYLPGGALYLQMLNSTITLVNTTFSNNTSVRQAGGAVYLDISDESKVHIALAKFERNYALHSFGAGLAISTSGDTLRES</sequence>
<feature type="non-terminal residue" evidence="8">
    <location>
        <position position="1"/>
    </location>
</feature>
<dbReference type="NCBIfam" id="TIGR01376">
    <property type="entry name" value="POMP_repeat"/>
    <property type="match status" value="1"/>
</dbReference>
<dbReference type="Pfam" id="PF02415">
    <property type="entry name" value="Chlam_PMP"/>
    <property type="match status" value="3"/>
</dbReference>
<dbReference type="OrthoDB" id="297383at2759"/>
<dbReference type="PANTHER" id="PTHR11319">
    <property type="entry name" value="G PROTEIN-COUPLED RECEPTOR-RELATED"/>
    <property type="match status" value="1"/>
</dbReference>
<evidence type="ECO:0000256" key="1">
    <source>
        <dbReference type="ARBA" id="ARBA00004196"/>
    </source>
</evidence>
<name>A0A7D9M0P4_PARCT</name>
<dbReference type="InterPro" id="IPR012334">
    <property type="entry name" value="Pectin_lyas_fold"/>
</dbReference>
<dbReference type="Gene3D" id="2.160.20.10">
    <property type="entry name" value="Single-stranded right-handed beta-helix, Pectin lyase-like"/>
    <property type="match status" value="1"/>
</dbReference>
<evidence type="ECO:0000313" key="9">
    <source>
        <dbReference type="Proteomes" id="UP001152795"/>
    </source>
</evidence>
<evidence type="ECO:0000313" key="8">
    <source>
        <dbReference type="EMBL" id="CAB4041974.1"/>
    </source>
</evidence>
<dbReference type="GO" id="GO:0005576">
    <property type="term" value="C:extracellular region"/>
    <property type="evidence" value="ECO:0007669"/>
    <property type="project" value="UniProtKB-SubCell"/>
</dbReference>
<evidence type="ECO:0000256" key="4">
    <source>
        <dbReference type="ARBA" id="ARBA00022525"/>
    </source>
</evidence>
<dbReference type="PANTHER" id="PTHR11319:SF35">
    <property type="entry name" value="OUTER MEMBRANE PROTEIN PMPC-RELATED"/>
    <property type="match status" value="1"/>
</dbReference>
<accession>A0A7D9M0P4</accession>
<reference evidence="8" key="1">
    <citation type="submission" date="2020-04" db="EMBL/GenBank/DDBJ databases">
        <authorList>
            <person name="Alioto T."/>
            <person name="Alioto T."/>
            <person name="Gomez Garrido J."/>
        </authorList>
    </citation>
    <scope>NUCLEOTIDE SEQUENCE</scope>
    <source>
        <strain evidence="8">A484AB</strain>
    </source>
</reference>
<comment type="caution">
    <text evidence="8">The sequence shown here is derived from an EMBL/GenBank/DDBJ whole genome shotgun (WGS) entry which is preliminary data.</text>
</comment>
<dbReference type="Proteomes" id="UP001152795">
    <property type="component" value="Unassembled WGS sequence"/>
</dbReference>
<keyword evidence="9" id="KW-1185">Reference proteome</keyword>
<dbReference type="InterPro" id="IPR003368">
    <property type="entry name" value="POMP_repeat"/>
</dbReference>
<protein>
    <submittedName>
        <fullName evidence="8">Uncharacterized protein</fullName>
    </submittedName>
</protein>
<comment type="subcellular location">
    <subcellularLocation>
        <location evidence="1">Cell envelope</location>
    </subcellularLocation>
    <subcellularLocation>
        <location evidence="2">Cell outer membrane</location>
    </subcellularLocation>
    <subcellularLocation>
        <location evidence="3">Secreted</location>
    </subcellularLocation>
</comment>
<evidence type="ECO:0000256" key="7">
    <source>
        <dbReference type="ARBA" id="ARBA00023237"/>
    </source>
</evidence>
<proteinExistence type="predicted"/>
<dbReference type="InterPro" id="IPR011050">
    <property type="entry name" value="Pectin_lyase_fold/virulence"/>
</dbReference>
<keyword evidence="4" id="KW-0964">Secreted</keyword>
<evidence type="ECO:0000256" key="5">
    <source>
        <dbReference type="ARBA" id="ARBA00022729"/>
    </source>
</evidence>
<keyword evidence="7" id="KW-0998">Cell outer membrane</keyword>
<evidence type="ECO:0000256" key="6">
    <source>
        <dbReference type="ARBA" id="ARBA00023136"/>
    </source>
</evidence>
<organism evidence="8 9">
    <name type="scientific">Paramuricea clavata</name>
    <name type="common">Red gorgonian</name>
    <name type="synonym">Violescent sea-whip</name>
    <dbReference type="NCBI Taxonomy" id="317549"/>
    <lineage>
        <taxon>Eukaryota</taxon>
        <taxon>Metazoa</taxon>
        <taxon>Cnidaria</taxon>
        <taxon>Anthozoa</taxon>
        <taxon>Octocorallia</taxon>
        <taxon>Malacalcyonacea</taxon>
        <taxon>Plexauridae</taxon>
        <taxon>Paramuricea</taxon>
    </lineage>
</organism>
<gene>
    <name evidence="8" type="ORF">PACLA_8A066560</name>
</gene>
<dbReference type="EMBL" id="CACRXK020029245">
    <property type="protein sequence ID" value="CAB4041974.1"/>
    <property type="molecule type" value="Genomic_DNA"/>
</dbReference>
<feature type="non-terminal residue" evidence="8">
    <location>
        <position position="423"/>
    </location>
</feature>
<evidence type="ECO:0000256" key="3">
    <source>
        <dbReference type="ARBA" id="ARBA00004613"/>
    </source>
</evidence>
<keyword evidence="5" id="KW-0732">Signal</keyword>